<keyword evidence="1" id="KW-1133">Transmembrane helix</keyword>
<dbReference type="Proteomes" id="UP000317422">
    <property type="component" value="Unassembled WGS sequence"/>
</dbReference>
<dbReference type="EMBL" id="VFQC01000002">
    <property type="protein sequence ID" value="TQN28355.1"/>
    <property type="molecule type" value="Genomic_DNA"/>
</dbReference>
<feature type="transmembrane region" description="Helical" evidence="1">
    <location>
        <begin position="30"/>
        <end position="50"/>
    </location>
</feature>
<reference evidence="2 3" key="1">
    <citation type="submission" date="2019-06" db="EMBL/GenBank/DDBJ databases">
        <title>Sequencing the genomes of 1000 actinobacteria strains.</title>
        <authorList>
            <person name="Klenk H.-P."/>
        </authorList>
    </citation>
    <scope>NUCLEOTIDE SEQUENCE [LARGE SCALE GENOMIC DNA]</scope>
    <source>
        <strain evidence="2 3">DSM 45015</strain>
    </source>
</reference>
<evidence type="ECO:0000313" key="2">
    <source>
        <dbReference type="EMBL" id="TQN28355.1"/>
    </source>
</evidence>
<evidence type="ECO:0000256" key="1">
    <source>
        <dbReference type="SAM" id="Phobius"/>
    </source>
</evidence>
<name>A0A543N946_9ACTN</name>
<proteinExistence type="predicted"/>
<evidence type="ECO:0000313" key="3">
    <source>
        <dbReference type="Proteomes" id="UP000317422"/>
    </source>
</evidence>
<protein>
    <submittedName>
        <fullName evidence="2">Uncharacterized protein</fullName>
    </submittedName>
</protein>
<accession>A0A543N946</accession>
<dbReference type="AlphaFoldDB" id="A0A543N946"/>
<sequence length="104" mass="11564">MLVAMLFPLYNSILGVVGVILAFRMRSGRWLVIGAMTLFILQNLTTHVLNAVEPAILEAGRYNQADTLDLAHVIIQPLLYIAMWVLILTALLRCGSKARAQRSE</sequence>
<organism evidence="2 3">
    <name type="scientific">Haloactinospora alba</name>
    <dbReference type="NCBI Taxonomy" id="405555"/>
    <lineage>
        <taxon>Bacteria</taxon>
        <taxon>Bacillati</taxon>
        <taxon>Actinomycetota</taxon>
        <taxon>Actinomycetes</taxon>
        <taxon>Streptosporangiales</taxon>
        <taxon>Nocardiopsidaceae</taxon>
        <taxon>Haloactinospora</taxon>
    </lineage>
</organism>
<keyword evidence="1" id="KW-0812">Transmembrane</keyword>
<feature type="transmembrane region" description="Helical" evidence="1">
    <location>
        <begin position="6"/>
        <end position="23"/>
    </location>
</feature>
<feature type="transmembrane region" description="Helical" evidence="1">
    <location>
        <begin position="70"/>
        <end position="92"/>
    </location>
</feature>
<keyword evidence="3" id="KW-1185">Reference proteome</keyword>
<comment type="caution">
    <text evidence="2">The sequence shown here is derived from an EMBL/GenBank/DDBJ whole genome shotgun (WGS) entry which is preliminary data.</text>
</comment>
<keyword evidence="1" id="KW-0472">Membrane</keyword>
<gene>
    <name evidence="2" type="ORF">FHX37_3692</name>
</gene>
<dbReference type="RefSeq" id="WP_141925420.1">
    <property type="nucleotide sequence ID" value="NZ_VFQC01000002.1"/>
</dbReference>